<name>A0A3P1CYV5_9BACT</name>
<gene>
    <name evidence="1" type="ORF">EHT87_07785</name>
</gene>
<accession>A0A3P1CYV5</accession>
<comment type="caution">
    <text evidence="1">The sequence shown here is derived from an EMBL/GenBank/DDBJ whole genome shotgun (WGS) entry which is preliminary data.</text>
</comment>
<dbReference type="AlphaFoldDB" id="A0A3P1CYV5"/>
<evidence type="ECO:0000313" key="2">
    <source>
        <dbReference type="Proteomes" id="UP000274271"/>
    </source>
</evidence>
<dbReference type="EMBL" id="RQJP01000001">
    <property type="protein sequence ID" value="RRB18166.1"/>
    <property type="molecule type" value="Genomic_DNA"/>
</dbReference>
<protein>
    <submittedName>
        <fullName evidence="1">Uncharacterized protein</fullName>
    </submittedName>
</protein>
<organism evidence="1 2">
    <name type="scientific">Larkinella knui</name>
    <dbReference type="NCBI Taxonomy" id="2025310"/>
    <lineage>
        <taxon>Bacteria</taxon>
        <taxon>Pseudomonadati</taxon>
        <taxon>Bacteroidota</taxon>
        <taxon>Cytophagia</taxon>
        <taxon>Cytophagales</taxon>
        <taxon>Spirosomataceae</taxon>
        <taxon>Larkinella</taxon>
    </lineage>
</organism>
<dbReference type="OrthoDB" id="1492825at2"/>
<keyword evidence="2" id="KW-1185">Reference proteome</keyword>
<evidence type="ECO:0000313" key="1">
    <source>
        <dbReference type="EMBL" id="RRB18166.1"/>
    </source>
</evidence>
<proteinExistence type="predicted"/>
<dbReference type="Proteomes" id="UP000274271">
    <property type="component" value="Unassembled WGS sequence"/>
</dbReference>
<dbReference type="RefSeq" id="WP_124905486.1">
    <property type="nucleotide sequence ID" value="NZ_RQJP01000001.1"/>
</dbReference>
<sequence>MKIQELYNIVIEPITDRISRSNGLNQFAQRRAKFEGWLKVELIDIFVKFNINALPEIDRIDISFDDVAIELKTANTNIGYENVISTTRPITKNTADIIEDIACLQTKNHLYKFVIFVVFPIHHENSFWQKQFQRIQVCLESIMHKEFTFDNNVPAVIYIGKVPNLIIAEKTIGSQFPGCSRQGR</sequence>
<reference evidence="1 2" key="1">
    <citation type="submission" date="2018-11" db="EMBL/GenBank/DDBJ databases">
        <authorList>
            <person name="Zhou Z."/>
            <person name="Wang G."/>
        </authorList>
    </citation>
    <scope>NUCLEOTIDE SEQUENCE [LARGE SCALE GENOMIC DNA]</scope>
    <source>
        <strain evidence="1 2">KCTC42998</strain>
    </source>
</reference>